<dbReference type="InterPro" id="IPR036322">
    <property type="entry name" value="WD40_repeat_dom_sf"/>
</dbReference>
<gene>
    <name evidence="3" type="ORF">PGLA2088_LOCUS31438</name>
</gene>
<dbReference type="SUPFAM" id="SSF50978">
    <property type="entry name" value="WD40 repeat-like"/>
    <property type="match status" value="1"/>
</dbReference>
<protein>
    <submittedName>
        <fullName evidence="3">Uncharacterized protein</fullName>
    </submittedName>
</protein>
<feature type="non-terminal residue" evidence="3">
    <location>
        <position position="628"/>
    </location>
</feature>
<reference evidence="3" key="1">
    <citation type="submission" date="2021-02" db="EMBL/GenBank/DDBJ databases">
        <authorList>
            <person name="Dougan E. K."/>
            <person name="Rhodes N."/>
            <person name="Thang M."/>
            <person name="Chan C."/>
        </authorList>
    </citation>
    <scope>NUCLEOTIDE SEQUENCE</scope>
</reference>
<feature type="repeat" description="WD" evidence="1">
    <location>
        <begin position="545"/>
        <end position="575"/>
    </location>
</feature>
<keyword evidence="1" id="KW-0853">WD repeat</keyword>
<dbReference type="SMART" id="SM00320">
    <property type="entry name" value="WD40"/>
    <property type="match status" value="6"/>
</dbReference>
<feature type="repeat" description="WD" evidence="1">
    <location>
        <begin position="588"/>
        <end position="619"/>
    </location>
</feature>
<dbReference type="Gene3D" id="2.130.10.10">
    <property type="entry name" value="YVTN repeat-like/Quinoprotein amine dehydrogenase"/>
    <property type="match status" value="2"/>
</dbReference>
<dbReference type="PROSITE" id="PS50294">
    <property type="entry name" value="WD_REPEATS_REGION"/>
    <property type="match status" value="1"/>
</dbReference>
<dbReference type="Proteomes" id="UP000626109">
    <property type="component" value="Unassembled WGS sequence"/>
</dbReference>
<feature type="compositionally biased region" description="Polar residues" evidence="2">
    <location>
        <begin position="237"/>
        <end position="247"/>
    </location>
</feature>
<evidence type="ECO:0000313" key="3">
    <source>
        <dbReference type="EMBL" id="CAE8700079.1"/>
    </source>
</evidence>
<accession>A0A813KHE8</accession>
<dbReference type="PROSITE" id="PS50082">
    <property type="entry name" value="WD_REPEATS_2"/>
    <property type="match status" value="2"/>
</dbReference>
<dbReference type="PANTHER" id="PTHR19863:SF11">
    <property type="entry name" value="WD REPEAT-CONTAINING PROTEIN 47-LIKE PROTEIN"/>
    <property type="match status" value="1"/>
</dbReference>
<name>A0A813KHE8_POLGL</name>
<evidence type="ECO:0000256" key="1">
    <source>
        <dbReference type="PROSITE-ProRule" id="PRU00221"/>
    </source>
</evidence>
<dbReference type="AlphaFoldDB" id="A0A813KHE8"/>
<dbReference type="InterPro" id="IPR040067">
    <property type="entry name" value="WDR47"/>
</dbReference>
<dbReference type="Pfam" id="PF00400">
    <property type="entry name" value="WD40"/>
    <property type="match status" value="2"/>
</dbReference>
<dbReference type="InterPro" id="IPR001680">
    <property type="entry name" value="WD40_rpt"/>
</dbReference>
<feature type="region of interest" description="Disordered" evidence="2">
    <location>
        <begin position="236"/>
        <end position="255"/>
    </location>
</feature>
<evidence type="ECO:0000313" key="4">
    <source>
        <dbReference type="Proteomes" id="UP000626109"/>
    </source>
</evidence>
<evidence type="ECO:0000256" key="2">
    <source>
        <dbReference type="SAM" id="MobiDB-lite"/>
    </source>
</evidence>
<dbReference type="InterPro" id="IPR015943">
    <property type="entry name" value="WD40/YVTN_repeat-like_dom_sf"/>
</dbReference>
<proteinExistence type="predicted"/>
<sequence>MATEPAQQVESLLAALFAAGWLEAWRALECESGVLEQRHEGLGPAARLLRDQVLDGLWEEATPSILALLESCTEAVSLGALSCLWRQRLFELVYRKPTLQPPEARDLVACLEQLRACEDDTGYHELVQRVTDITRQPPAGWSPLRGRLDFLEAELLPKLREATGQQMLPEEAILQRQLPSLPPAVPSASLSVASGDGECGFAPLDAEASTMLQKRILEENRLEPAQDESVEVVNALHTPSRSPQTLRGSPPSERPVLRASLGYEHLLPELLRPVAEHREPQAIRCAAFGPSGYAVALGTNTRALVICEVPDESELDKHGGESACSSSHAAWPDPALKLKHLGRREKVHGGSIYCVSWDAPRGAAATGSNDQSVRLLQLPPGGPGPAAWSDDSESSATEGRLLLRAGAVRGVAFLRGGGGAGQPLLAAISDGQAEVRLWDAETQVELTALGGLAEPASALAAPQNAEGEPLGPLCAAGGSNCLVWDLRVKKDTPAAKLSARGGCRLASVAVAAGAGAAAPLVAAGGQGGQVLLWDLRRGGAPCARWAPHSEAVRSVALDPSKRYLAAASMDGTISICDLWLSSDPPQVLRGHTSHAVCVLWHPTRPLLLSTSADGVALLWGAVGPAEDL</sequence>
<dbReference type="PANTHER" id="PTHR19863">
    <property type="entry name" value="NEMITIN (NEURONAL ENRICHED MAP INTERACTING PROTEIN) HOMOLOG"/>
    <property type="match status" value="1"/>
</dbReference>
<dbReference type="EMBL" id="CAJNNW010029381">
    <property type="protein sequence ID" value="CAE8700079.1"/>
    <property type="molecule type" value="Genomic_DNA"/>
</dbReference>
<organism evidence="3 4">
    <name type="scientific">Polarella glacialis</name>
    <name type="common">Dinoflagellate</name>
    <dbReference type="NCBI Taxonomy" id="89957"/>
    <lineage>
        <taxon>Eukaryota</taxon>
        <taxon>Sar</taxon>
        <taxon>Alveolata</taxon>
        <taxon>Dinophyceae</taxon>
        <taxon>Suessiales</taxon>
        <taxon>Suessiaceae</taxon>
        <taxon>Polarella</taxon>
    </lineage>
</organism>
<comment type="caution">
    <text evidence="3">The sequence shown here is derived from an EMBL/GenBank/DDBJ whole genome shotgun (WGS) entry which is preliminary data.</text>
</comment>